<feature type="transmembrane region" description="Helical" evidence="1">
    <location>
        <begin position="109"/>
        <end position="126"/>
    </location>
</feature>
<keyword evidence="1" id="KW-0472">Membrane</keyword>
<dbReference type="SUPFAM" id="SSF52343">
    <property type="entry name" value="Ferredoxin reductase-like, C-terminal NADP-linked domain"/>
    <property type="match status" value="1"/>
</dbReference>
<keyword evidence="1" id="KW-1133">Transmembrane helix</keyword>
<dbReference type="PANTHER" id="PTHR43513:SF3">
    <property type="entry name" value="DIHYDROOROTATE DEHYDROGENASE B (NAD(+)), ELECTRON TRANSFER SUBUNIT-RELATED"/>
    <property type="match status" value="1"/>
</dbReference>
<name>A0A0F9F6Q8_9ZZZZ</name>
<dbReference type="GO" id="GO:0016491">
    <property type="term" value="F:oxidoreductase activity"/>
    <property type="evidence" value="ECO:0007669"/>
    <property type="project" value="InterPro"/>
</dbReference>
<dbReference type="PANTHER" id="PTHR43513">
    <property type="entry name" value="DIHYDROOROTATE DEHYDROGENASE B (NAD(+)), ELECTRON TRANSFER SUBUNIT"/>
    <property type="match status" value="1"/>
</dbReference>
<gene>
    <name evidence="3" type="ORF">LCGC14_2280550</name>
</gene>
<dbReference type="PROSITE" id="PS51384">
    <property type="entry name" value="FAD_FR"/>
    <property type="match status" value="1"/>
</dbReference>
<keyword evidence="1" id="KW-0812">Transmembrane</keyword>
<evidence type="ECO:0000256" key="1">
    <source>
        <dbReference type="SAM" id="Phobius"/>
    </source>
</evidence>
<evidence type="ECO:0000313" key="3">
    <source>
        <dbReference type="EMBL" id="KKL52930.1"/>
    </source>
</evidence>
<feature type="non-terminal residue" evidence="3">
    <location>
        <position position="203"/>
    </location>
</feature>
<dbReference type="SUPFAM" id="SSF63380">
    <property type="entry name" value="Riboflavin synthase domain-like"/>
    <property type="match status" value="1"/>
</dbReference>
<dbReference type="Gene3D" id="2.40.30.10">
    <property type="entry name" value="Translation factors"/>
    <property type="match status" value="1"/>
</dbReference>
<reference evidence="3" key="1">
    <citation type="journal article" date="2015" name="Nature">
        <title>Complex archaea that bridge the gap between prokaryotes and eukaryotes.</title>
        <authorList>
            <person name="Spang A."/>
            <person name="Saw J.H."/>
            <person name="Jorgensen S.L."/>
            <person name="Zaremba-Niedzwiedzka K."/>
            <person name="Martijn J."/>
            <person name="Lind A.E."/>
            <person name="van Eijk R."/>
            <person name="Schleper C."/>
            <person name="Guy L."/>
            <person name="Ettema T.J."/>
        </authorList>
    </citation>
    <scope>NUCLEOTIDE SEQUENCE</scope>
</reference>
<evidence type="ECO:0000259" key="2">
    <source>
        <dbReference type="PROSITE" id="PS51384"/>
    </source>
</evidence>
<comment type="caution">
    <text evidence="3">The sequence shown here is derived from an EMBL/GenBank/DDBJ whole genome shotgun (WGS) entry which is preliminary data.</text>
</comment>
<accession>A0A0F9F6Q8</accession>
<dbReference type="InterPro" id="IPR017938">
    <property type="entry name" value="Riboflavin_synthase-like_b-brl"/>
</dbReference>
<sequence length="203" mass="22198">MKLETARVLSHEQVYEDTFLMWLSCPPIARGASPGRFLMIHCADGYDPLLPRPMSFHRFRDNDDERQFAILYDVRGRGTDWLSQRQAGDQLTLFGPLGRGYAVKRDAQNLLLVAGGLGVAALIVLADEAIKRGKAVTLLQGARTASKLYPTELLPKEVEVLSATDDGSAGHHGLVTDLLSDHLPWADQGFTCGPNAMFSSMSG</sequence>
<dbReference type="InterPro" id="IPR050353">
    <property type="entry name" value="PyrK_electron_transfer"/>
</dbReference>
<dbReference type="AlphaFoldDB" id="A0A0F9F6Q8"/>
<proteinExistence type="predicted"/>
<dbReference type="CDD" id="cd06218">
    <property type="entry name" value="DHOD_e_trans"/>
    <property type="match status" value="1"/>
</dbReference>
<dbReference type="InterPro" id="IPR039261">
    <property type="entry name" value="FNR_nucleotide-bd"/>
</dbReference>
<protein>
    <recommendedName>
        <fullName evidence="2">FAD-binding FR-type domain-containing protein</fullName>
    </recommendedName>
</protein>
<dbReference type="EMBL" id="LAZR01031715">
    <property type="protein sequence ID" value="KKL52930.1"/>
    <property type="molecule type" value="Genomic_DNA"/>
</dbReference>
<feature type="domain" description="FAD-binding FR-type" evidence="2">
    <location>
        <begin position="1"/>
        <end position="103"/>
    </location>
</feature>
<dbReference type="Gene3D" id="3.40.50.80">
    <property type="entry name" value="Nucleotide-binding domain of ferredoxin-NADP reductase (FNR) module"/>
    <property type="match status" value="1"/>
</dbReference>
<dbReference type="InterPro" id="IPR017927">
    <property type="entry name" value="FAD-bd_FR_type"/>
</dbReference>
<organism evidence="3">
    <name type="scientific">marine sediment metagenome</name>
    <dbReference type="NCBI Taxonomy" id="412755"/>
    <lineage>
        <taxon>unclassified sequences</taxon>
        <taxon>metagenomes</taxon>
        <taxon>ecological metagenomes</taxon>
    </lineage>
</organism>